<dbReference type="AlphaFoldDB" id="A6G7Z7"/>
<comment type="caution">
    <text evidence="2">The sequence shown here is derived from an EMBL/GenBank/DDBJ whole genome shotgun (WGS) entry which is preliminary data.</text>
</comment>
<evidence type="ECO:0000313" key="2">
    <source>
        <dbReference type="EMBL" id="EDM77959.1"/>
    </source>
</evidence>
<dbReference type="Proteomes" id="UP000005801">
    <property type="component" value="Unassembled WGS sequence"/>
</dbReference>
<dbReference type="STRING" id="391625.PPSIR1_19159"/>
<reference evidence="2 3" key="1">
    <citation type="submission" date="2007-06" db="EMBL/GenBank/DDBJ databases">
        <authorList>
            <person name="Shimkets L."/>
            <person name="Ferriera S."/>
            <person name="Johnson J."/>
            <person name="Kravitz S."/>
            <person name="Beeson K."/>
            <person name="Sutton G."/>
            <person name="Rogers Y.-H."/>
            <person name="Friedman R."/>
            <person name="Frazier M."/>
            <person name="Venter J.C."/>
        </authorList>
    </citation>
    <scope>NUCLEOTIDE SEQUENCE [LARGE SCALE GENOMIC DNA]</scope>
    <source>
        <strain evidence="2 3">SIR-1</strain>
    </source>
</reference>
<organism evidence="2 3">
    <name type="scientific">Plesiocystis pacifica SIR-1</name>
    <dbReference type="NCBI Taxonomy" id="391625"/>
    <lineage>
        <taxon>Bacteria</taxon>
        <taxon>Pseudomonadati</taxon>
        <taxon>Myxococcota</taxon>
        <taxon>Polyangia</taxon>
        <taxon>Nannocystales</taxon>
        <taxon>Nannocystaceae</taxon>
        <taxon>Plesiocystis</taxon>
    </lineage>
</organism>
<evidence type="ECO:0000256" key="1">
    <source>
        <dbReference type="SAM" id="MobiDB-lite"/>
    </source>
</evidence>
<evidence type="ECO:0000313" key="3">
    <source>
        <dbReference type="Proteomes" id="UP000005801"/>
    </source>
</evidence>
<keyword evidence="3" id="KW-1185">Reference proteome</keyword>
<proteinExistence type="predicted"/>
<accession>A6G7Z7</accession>
<gene>
    <name evidence="2" type="ORF">PPSIR1_19159</name>
</gene>
<feature type="compositionally biased region" description="Basic and acidic residues" evidence="1">
    <location>
        <begin position="16"/>
        <end position="36"/>
    </location>
</feature>
<dbReference type="EMBL" id="ABCS01000037">
    <property type="protein sequence ID" value="EDM77959.1"/>
    <property type="molecule type" value="Genomic_DNA"/>
</dbReference>
<feature type="region of interest" description="Disordered" evidence="1">
    <location>
        <begin position="1"/>
        <end position="36"/>
    </location>
</feature>
<sequence>MDDAMPSLRHAPNAGEPREASRRDLQGSNKDNDDCS</sequence>
<protein>
    <submittedName>
        <fullName evidence="2">Uncharacterized protein</fullName>
    </submittedName>
</protein>
<name>A6G7Z7_9BACT</name>